<proteinExistence type="predicted"/>
<dbReference type="EMBL" id="JYDS01005013">
    <property type="protein sequence ID" value="KRY94723.1"/>
    <property type="molecule type" value="Genomic_DNA"/>
</dbReference>
<comment type="caution">
    <text evidence="1">The sequence shown here is derived from an EMBL/GenBank/DDBJ whole genome shotgun (WGS) entry which is preliminary data.</text>
</comment>
<sequence>MARKLKITENEKHPLDDLKTDEITGNRCEIWRGKL</sequence>
<dbReference type="AlphaFoldDB" id="A0A0V1GAW6"/>
<reference evidence="1 2" key="1">
    <citation type="submission" date="2015-01" db="EMBL/GenBank/DDBJ databases">
        <title>Evolution of Trichinella species and genotypes.</title>
        <authorList>
            <person name="Korhonen P.K."/>
            <person name="Edoardo P."/>
            <person name="Giuseppe L.R."/>
            <person name="Gasser R.B."/>
        </authorList>
    </citation>
    <scope>NUCLEOTIDE SEQUENCE [LARGE SCALE GENOMIC DNA]</scope>
    <source>
        <strain evidence="1">ISS588</strain>
    </source>
</reference>
<dbReference type="Proteomes" id="UP000054805">
    <property type="component" value="Unassembled WGS sequence"/>
</dbReference>
<keyword evidence="2" id="KW-1185">Reference proteome</keyword>
<name>A0A0V1GAW6_TRIPS</name>
<accession>A0A0V1GAW6</accession>
<organism evidence="1 2">
    <name type="scientific">Trichinella pseudospiralis</name>
    <name type="common">Parasitic roundworm</name>
    <dbReference type="NCBI Taxonomy" id="6337"/>
    <lineage>
        <taxon>Eukaryota</taxon>
        <taxon>Metazoa</taxon>
        <taxon>Ecdysozoa</taxon>
        <taxon>Nematoda</taxon>
        <taxon>Enoplea</taxon>
        <taxon>Dorylaimia</taxon>
        <taxon>Trichinellida</taxon>
        <taxon>Trichinellidae</taxon>
        <taxon>Trichinella</taxon>
    </lineage>
</organism>
<evidence type="ECO:0000313" key="1">
    <source>
        <dbReference type="EMBL" id="KRY94723.1"/>
    </source>
</evidence>
<evidence type="ECO:0000313" key="2">
    <source>
        <dbReference type="Proteomes" id="UP000054805"/>
    </source>
</evidence>
<protein>
    <submittedName>
        <fullName evidence="1">Uncharacterized protein</fullName>
    </submittedName>
</protein>
<gene>
    <name evidence="1" type="ORF">T4B_6454</name>
</gene>